<accession>A0A511N7A0</accession>
<organism evidence="1 2">
    <name type="scientific">Deinococcus cellulosilyticus (strain DSM 18568 / NBRC 106333 / KACC 11606 / 5516J-15)</name>
    <dbReference type="NCBI Taxonomy" id="1223518"/>
    <lineage>
        <taxon>Bacteria</taxon>
        <taxon>Thermotogati</taxon>
        <taxon>Deinococcota</taxon>
        <taxon>Deinococci</taxon>
        <taxon>Deinococcales</taxon>
        <taxon>Deinococcaceae</taxon>
        <taxon>Deinococcus</taxon>
    </lineage>
</organism>
<proteinExistence type="predicted"/>
<comment type="caution">
    <text evidence="1">The sequence shown here is derived from an EMBL/GenBank/DDBJ whole genome shotgun (WGS) entry which is preliminary data.</text>
</comment>
<dbReference type="EMBL" id="BJXB01000023">
    <property type="protein sequence ID" value="GEM48729.1"/>
    <property type="molecule type" value="Genomic_DNA"/>
</dbReference>
<sequence length="87" mass="9520">MIGTIVERLGHTVIEAAEMYENIELETAAWNAVRDLLAGEDTINIIKKLPRVLGSDRVAEELLKLSSSLQASYNGLVNKSTLRHASA</sequence>
<name>A0A511N7A0_DEIC1</name>
<reference evidence="1 2" key="1">
    <citation type="submission" date="2019-07" db="EMBL/GenBank/DDBJ databases">
        <title>Whole genome shotgun sequence of Deinococcus cellulosilyticus NBRC 106333.</title>
        <authorList>
            <person name="Hosoyama A."/>
            <person name="Uohara A."/>
            <person name="Ohji S."/>
            <person name="Ichikawa N."/>
        </authorList>
    </citation>
    <scope>NUCLEOTIDE SEQUENCE [LARGE SCALE GENOMIC DNA]</scope>
    <source>
        <strain evidence="1 2">NBRC 106333</strain>
    </source>
</reference>
<keyword evidence="2" id="KW-1185">Reference proteome</keyword>
<gene>
    <name evidence="1" type="ORF">DC3_43640</name>
</gene>
<evidence type="ECO:0000313" key="1">
    <source>
        <dbReference type="EMBL" id="GEM48729.1"/>
    </source>
</evidence>
<dbReference type="AlphaFoldDB" id="A0A511N7A0"/>
<evidence type="ECO:0000313" key="2">
    <source>
        <dbReference type="Proteomes" id="UP000321306"/>
    </source>
</evidence>
<dbReference type="Proteomes" id="UP000321306">
    <property type="component" value="Unassembled WGS sequence"/>
</dbReference>
<protein>
    <submittedName>
        <fullName evidence="1">Uncharacterized protein</fullName>
    </submittedName>
</protein>